<proteinExistence type="predicted"/>
<feature type="signal peptide" evidence="2">
    <location>
        <begin position="1"/>
        <end position="21"/>
    </location>
</feature>
<evidence type="ECO:0008006" key="5">
    <source>
        <dbReference type="Google" id="ProtNLM"/>
    </source>
</evidence>
<gene>
    <name evidence="3" type="ORF">RIF29_08985</name>
</gene>
<protein>
    <recommendedName>
        <fullName evidence="5">Secreted protein</fullName>
    </recommendedName>
</protein>
<organism evidence="3 4">
    <name type="scientific">Crotalaria pallida</name>
    <name type="common">Smooth rattlebox</name>
    <name type="synonym">Crotalaria striata</name>
    <dbReference type="NCBI Taxonomy" id="3830"/>
    <lineage>
        <taxon>Eukaryota</taxon>
        <taxon>Viridiplantae</taxon>
        <taxon>Streptophyta</taxon>
        <taxon>Embryophyta</taxon>
        <taxon>Tracheophyta</taxon>
        <taxon>Spermatophyta</taxon>
        <taxon>Magnoliopsida</taxon>
        <taxon>eudicotyledons</taxon>
        <taxon>Gunneridae</taxon>
        <taxon>Pentapetalae</taxon>
        <taxon>rosids</taxon>
        <taxon>fabids</taxon>
        <taxon>Fabales</taxon>
        <taxon>Fabaceae</taxon>
        <taxon>Papilionoideae</taxon>
        <taxon>50 kb inversion clade</taxon>
        <taxon>genistoids sensu lato</taxon>
        <taxon>core genistoids</taxon>
        <taxon>Crotalarieae</taxon>
        <taxon>Crotalaria</taxon>
    </lineage>
</organism>
<keyword evidence="2" id="KW-0732">Signal</keyword>
<evidence type="ECO:0000313" key="4">
    <source>
        <dbReference type="Proteomes" id="UP001372338"/>
    </source>
</evidence>
<feature type="chain" id="PRO_5042934341" description="Secreted protein" evidence="2">
    <location>
        <begin position="22"/>
        <end position="91"/>
    </location>
</feature>
<comment type="caution">
    <text evidence="3">The sequence shown here is derived from an EMBL/GenBank/DDBJ whole genome shotgun (WGS) entry which is preliminary data.</text>
</comment>
<feature type="transmembrane region" description="Helical" evidence="1">
    <location>
        <begin position="59"/>
        <end position="81"/>
    </location>
</feature>
<dbReference type="EMBL" id="JAYWIO010000002">
    <property type="protein sequence ID" value="KAK7281209.1"/>
    <property type="molecule type" value="Genomic_DNA"/>
</dbReference>
<evidence type="ECO:0000256" key="2">
    <source>
        <dbReference type="SAM" id="SignalP"/>
    </source>
</evidence>
<evidence type="ECO:0000256" key="1">
    <source>
        <dbReference type="SAM" id="Phobius"/>
    </source>
</evidence>
<name>A0AAN9FUF1_CROPI</name>
<dbReference type="Proteomes" id="UP001372338">
    <property type="component" value="Unassembled WGS sequence"/>
</dbReference>
<dbReference type="AlphaFoldDB" id="A0AAN9FUF1"/>
<keyword evidence="1" id="KW-0812">Transmembrane</keyword>
<keyword evidence="4" id="KW-1185">Reference proteome</keyword>
<evidence type="ECO:0000313" key="3">
    <source>
        <dbReference type="EMBL" id="KAK7281209.1"/>
    </source>
</evidence>
<accession>A0AAN9FUF1</accession>
<sequence length="91" mass="10433">MGLILCLVIVYQLCKFPVTDEGSVPTEREGKRREMGPILPCPAFIHQCPNLYKAVALHLLAQLTYQTHTFYLPTLLFLYIIRASPKRSKKK</sequence>
<keyword evidence="1" id="KW-0472">Membrane</keyword>
<keyword evidence="1" id="KW-1133">Transmembrane helix</keyword>
<reference evidence="3 4" key="1">
    <citation type="submission" date="2024-01" db="EMBL/GenBank/DDBJ databases">
        <title>The genomes of 5 underutilized Papilionoideae crops provide insights into root nodulation and disease resistanc.</title>
        <authorList>
            <person name="Yuan L."/>
        </authorList>
    </citation>
    <scope>NUCLEOTIDE SEQUENCE [LARGE SCALE GENOMIC DNA]</scope>
    <source>
        <strain evidence="3">ZHUSHIDOU_FW_LH</strain>
        <tissue evidence="3">Leaf</tissue>
    </source>
</reference>